<dbReference type="AlphaFoldDB" id="A0A9Q4AZT0"/>
<keyword evidence="7" id="KW-1133">Transmembrane helix</keyword>
<dbReference type="GO" id="GO:0007165">
    <property type="term" value="P:signal transduction"/>
    <property type="evidence" value="ECO:0007669"/>
    <property type="project" value="UniProtKB-KW"/>
</dbReference>
<comment type="similarity">
    <text evidence="5">Belongs to the methyl-accepting chemotaxis (MCP) protein family.</text>
</comment>
<evidence type="ECO:0000259" key="8">
    <source>
        <dbReference type="PROSITE" id="PS50111"/>
    </source>
</evidence>
<protein>
    <submittedName>
        <fullName evidence="10">HAMP domain-containing protein</fullName>
    </submittedName>
</protein>
<comment type="caution">
    <text evidence="10">The sequence shown here is derived from an EMBL/GenBank/DDBJ whole genome shotgun (WGS) entry which is preliminary data.</text>
</comment>
<dbReference type="SMART" id="SM00304">
    <property type="entry name" value="HAMP"/>
    <property type="match status" value="2"/>
</dbReference>
<accession>A0A9Q4AZT0</accession>
<evidence type="ECO:0000256" key="6">
    <source>
        <dbReference type="PROSITE-ProRule" id="PRU00284"/>
    </source>
</evidence>
<organism evidence="10 11">
    <name type="scientific">Salipaludibacillus agaradhaerens</name>
    <name type="common">Bacillus agaradhaerens</name>
    <dbReference type="NCBI Taxonomy" id="76935"/>
    <lineage>
        <taxon>Bacteria</taxon>
        <taxon>Bacillati</taxon>
        <taxon>Bacillota</taxon>
        <taxon>Bacilli</taxon>
        <taxon>Bacillales</taxon>
        <taxon>Bacillaceae</taxon>
    </lineage>
</organism>
<evidence type="ECO:0000256" key="7">
    <source>
        <dbReference type="SAM" id="Phobius"/>
    </source>
</evidence>
<keyword evidence="3 7" id="KW-0472">Membrane</keyword>
<evidence type="ECO:0000256" key="2">
    <source>
        <dbReference type="ARBA" id="ARBA00022475"/>
    </source>
</evidence>
<dbReference type="PANTHER" id="PTHR32089">
    <property type="entry name" value="METHYL-ACCEPTING CHEMOTAXIS PROTEIN MCPB"/>
    <property type="match status" value="1"/>
</dbReference>
<dbReference type="SUPFAM" id="SSF58104">
    <property type="entry name" value="Methyl-accepting chemotaxis protein (MCP) signaling domain"/>
    <property type="match status" value="1"/>
</dbReference>
<evidence type="ECO:0000256" key="1">
    <source>
        <dbReference type="ARBA" id="ARBA00004236"/>
    </source>
</evidence>
<evidence type="ECO:0000313" key="11">
    <source>
        <dbReference type="Proteomes" id="UP001057753"/>
    </source>
</evidence>
<keyword evidence="2" id="KW-1003">Cell membrane</keyword>
<evidence type="ECO:0000256" key="4">
    <source>
        <dbReference type="ARBA" id="ARBA00023224"/>
    </source>
</evidence>
<dbReference type="InterPro" id="IPR003660">
    <property type="entry name" value="HAMP_dom"/>
</dbReference>
<gene>
    <name evidence="10" type="ORF">HXA33_02455</name>
</gene>
<name>A0A9Q4AZT0_SALAG</name>
<feature type="transmembrane region" description="Helical" evidence="7">
    <location>
        <begin position="12"/>
        <end position="33"/>
    </location>
</feature>
<dbReference type="Pfam" id="PF00015">
    <property type="entry name" value="MCPsignal"/>
    <property type="match status" value="1"/>
</dbReference>
<dbReference type="Gene3D" id="1.10.287.950">
    <property type="entry name" value="Methyl-accepting chemotaxis protein"/>
    <property type="match status" value="1"/>
</dbReference>
<dbReference type="CDD" id="cd06225">
    <property type="entry name" value="HAMP"/>
    <property type="match status" value="1"/>
</dbReference>
<feature type="domain" description="Methyl-accepting transducer" evidence="8">
    <location>
        <begin position="264"/>
        <end position="535"/>
    </location>
</feature>
<dbReference type="SMART" id="SM00283">
    <property type="entry name" value="MA"/>
    <property type="match status" value="1"/>
</dbReference>
<feature type="domain" description="HAMP" evidence="9">
    <location>
        <begin position="192"/>
        <end position="245"/>
    </location>
</feature>
<evidence type="ECO:0000259" key="9">
    <source>
        <dbReference type="PROSITE" id="PS50885"/>
    </source>
</evidence>
<dbReference type="Gene3D" id="6.10.340.10">
    <property type="match status" value="1"/>
</dbReference>
<dbReference type="EMBL" id="JABXYM010000001">
    <property type="protein sequence ID" value="MCR6095395.1"/>
    <property type="molecule type" value="Genomic_DNA"/>
</dbReference>
<dbReference type="PANTHER" id="PTHR32089:SF112">
    <property type="entry name" value="LYSOZYME-LIKE PROTEIN-RELATED"/>
    <property type="match status" value="1"/>
</dbReference>
<proteinExistence type="inferred from homology"/>
<keyword evidence="11" id="KW-1185">Reference proteome</keyword>
<dbReference type="GO" id="GO:0005886">
    <property type="term" value="C:plasma membrane"/>
    <property type="evidence" value="ECO:0007669"/>
    <property type="project" value="UniProtKB-SubCell"/>
</dbReference>
<dbReference type="PROSITE" id="PS50111">
    <property type="entry name" value="CHEMOTAXIS_TRANSDUC_2"/>
    <property type="match status" value="1"/>
</dbReference>
<evidence type="ECO:0000256" key="5">
    <source>
        <dbReference type="ARBA" id="ARBA00029447"/>
    </source>
</evidence>
<evidence type="ECO:0000313" key="10">
    <source>
        <dbReference type="EMBL" id="MCR6095395.1"/>
    </source>
</evidence>
<feature type="transmembrane region" description="Helical" evidence="7">
    <location>
        <begin position="170"/>
        <end position="194"/>
    </location>
</feature>
<evidence type="ECO:0000256" key="3">
    <source>
        <dbReference type="ARBA" id="ARBA00023136"/>
    </source>
</evidence>
<keyword evidence="7" id="KW-0812">Transmembrane</keyword>
<dbReference type="PROSITE" id="PS50885">
    <property type="entry name" value="HAMP"/>
    <property type="match status" value="1"/>
</dbReference>
<keyword evidence="4 6" id="KW-0807">Transducer</keyword>
<reference evidence="10" key="1">
    <citation type="submission" date="2020-06" db="EMBL/GenBank/DDBJ databases">
        <title>Insight into the genomes of haloalkaliphilic bacilli from Kenyan soda lakes.</title>
        <authorList>
            <person name="Mwirichia R."/>
            <person name="Villamizar G.C."/>
            <person name="Poehlein A."/>
            <person name="Mugweru J."/>
            <person name="Kipnyargis A."/>
            <person name="Kiplimo D."/>
            <person name="Orwa P."/>
            <person name="Daniel R."/>
        </authorList>
    </citation>
    <scope>NUCLEOTIDE SEQUENCE</scope>
    <source>
        <strain evidence="10">B1096_S55</strain>
    </source>
</reference>
<dbReference type="Proteomes" id="UP001057753">
    <property type="component" value="Unassembled WGS sequence"/>
</dbReference>
<dbReference type="Pfam" id="PF00672">
    <property type="entry name" value="HAMP"/>
    <property type="match status" value="1"/>
</dbReference>
<dbReference type="RefSeq" id="WP_257820122.1">
    <property type="nucleotide sequence ID" value="NZ_JABXYM010000001.1"/>
</dbReference>
<dbReference type="CDD" id="cd11386">
    <property type="entry name" value="MCP_signal"/>
    <property type="match status" value="1"/>
</dbReference>
<comment type="subcellular location">
    <subcellularLocation>
        <location evidence="1">Cell membrane</location>
    </subcellularLocation>
</comment>
<sequence>MWKNRSIQTKFLAGFTLVVLLFGVGFIGSFYYLNNVEAETQQMQENTERLTVIQELTTNLQQQSIILTEGGSITELQELQDTFAEYQQSFENQATTEEQRELFETAMAAYDDFSTESERMLSANNEVDIQQQGALRDEAVSGLMSLISIYDQQVSDSSQAVSSEINVTKILIVGSLSIAFLLGTVVFVMIGLVVSRSLNNVIATLTQISEGNLQVEMLDDQSDNEIGKMAKAVNKMVTQLKALLGQVDDMSTQLAASSQQLTASVNESSYASEQITSSVQEVTGGAEKQAEFAHENKDVVKEMSVNIASYTEHIQKVNQTSETSVVSAKEGEQMIQDSIDQMKNIREMTDNMSMSVTRLAQKSNEIGTILGMITGIAEQTNLLALNAAIEAARAGEQGKGFAVVADEVRKLAEQTTSASGDVQGLIETIQNEIESSAMAMTEGYMSVEDGEKMVNNAGTAFNEISGAIGAMREQLSTIASGMQTMERDTEKMLTTADQSSDLSKSSVDAMQSVAAATEEQHATLEEINASSEQLANMSENLRKAIQQFKL</sequence>
<dbReference type="InterPro" id="IPR004089">
    <property type="entry name" value="MCPsignal_dom"/>
</dbReference>